<dbReference type="RefSeq" id="WP_138246619.1">
    <property type="nucleotide sequence ID" value="NZ_CP040330.1"/>
</dbReference>
<dbReference type="AlphaFoldDB" id="A0A4P8WLC5"/>
<dbReference type="Proteomes" id="UP000302218">
    <property type="component" value="Chromosome"/>
</dbReference>
<organism evidence="2 3">
    <name type="scientific">Natrinema versiforme</name>
    <dbReference type="NCBI Taxonomy" id="88724"/>
    <lineage>
        <taxon>Archaea</taxon>
        <taxon>Methanobacteriati</taxon>
        <taxon>Methanobacteriota</taxon>
        <taxon>Stenosarchaea group</taxon>
        <taxon>Halobacteria</taxon>
        <taxon>Halobacteriales</taxon>
        <taxon>Natrialbaceae</taxon>
        <taxon>Natrinema</taxon>
    </lineage>
</organism>
<evidence type="ECO:0000313" key="2">
    <source>
        <dbReference type="EMBL" id="QCS44174.1"/>
    </source>
</evidence>
<evidence type="ECO:0000313" key="3">
    <source>
        <dbReference type="Proteomes" id="UP000302218"/>
    </source>
</evidence>
<evidence type="ECO:0000259" key="1">
    <source>
        <dbReference type="Pfam" id="PF23921"/>
    </source>
</evidence>
<gene>
    <name evidence="2" type="ORF">FEJ81_18190</name>
</gene>
<dbReference type="KEGG" id="nvr:FEJ81_18190"/>
<proteinExistence type="predicted"/>
<accession>A0A4P8WLC5</accession>
<reference evidence="3" key="1">
    <citation type="submission" date="2019-05" db="EMBL/GenBank/DDBJ databases">
        <title>Genome sequence and methylation pattern of the halophilic Archaeon Natrinema versiforme BOL5-4.</title>
        <authorList>
            <person name="DasSarma P."/>
            <person name="Anton B.P."/>
            <person name="DasSarma S.L."/>
            <person name="Martinez F.L."/>
            <person name="Guzman D."/>
            <person name="Roberts R.J."/>
            <person name="DasSarma S."/>
        </authorList>
    </citation>
    <scope>NUCLEOTIDE SEQUENCE [LARGE SCALE GENOMIC DNA]</scope>
    <source>
        <strain evidence="3">BOL5-4</strain>
    </source>
</reference>
<dbReference type="InterPro" id="IPR055684">
    <property type="entry name" value="DUF7260"/>
</dbReference>
<dbReference type="EMBL" id="CP040330">
    <property type="protein sequence ID" value="QCS44174.1"/>
    <property type="molecule type" value="Genomic_DNA"/>
</dbReference>
<sequence>MTGSTAAHRALEHLDAEEDAVAERGEAFEAFAERVRAVPAKPPASAGIQQATAATPVATAGVQGSTPEVSGDRCVTVREAFAETVRPHSTADLADEESLAETIAAELTEDIAVALATETGWTPPLKRAVLAEIGNRQREVTALQDTLQNERDTLEAAIDEIDEIVAWLQSTADESLLQCDFETLRAKHERLATYRERLEARTEARQAQFTGSTNRYGPGGTRYRTVVASLYSACSARYPLLSSTTRLYGICGDCQETVRAHLTRRV</sequence>
<feature type="domain" description="DUF7260" evidence="1">
    <location>
        <begin position="7"/>
        <end position="255"/>
    </location>
</feature>
<dbReference type="GeneID" id="40267246"/>
<protein>
    <recommendedName>
        <fullName evidence="1">DUF7260 domain-containing protein</fullName>
    </recommendedName>
</protein>
<dbReference type="Pfam" id="PF23921">
    <property type="entry name" value="DUF7260"/>
    <property type="match status" value="1"/>
</dbReference>
<dbReference type="OrthoDB" id="213880at2157"/>
<name>A0A4P8WLC5_9EURY</name>